<dbReference type="Proteomes" id="UP000594262">
    <property type="component" value="Unplaced"/>
</dbReference>
<dbReference type="InterPro" id="IPR037690">
    <property type="entry name" value="FAM204A"/>
</dbReference>
<keyword evidence="3" id="KW-1185">Reference proteome</keyword>
<feature type="region of interest" description="Disordered" evidence="1">
    <location>
        <begin position="1"/>
        <end position="86"/>
    </location>
</feature>
<dbReference type="GeneID" id="136816028"/>
<feature type="compositionally biased region" description="Basic and acidic residues" evidence="1">
    <location>
        <begin position="66"/>
        <end position="77"/>
    </location>
</feature>
<protein>
    <submittedName>
        <fullName evidence="2">Uncharacterized protein</fullName>
    </submittedName>
</protein>
<proteinExistence type="predicted"/>
<evidence type="ECO:0000256" key="1">
    <source>
        <dbReference type="SAM" id="MobiDB-lite"/>
    </source>
</evidence>
<sequence>MLQLNYSDSESSGDTSSGDENSFGNTDKLKPKPGNNSLEGEENIDGESISGKPSVVNDQEPAENEVITKDVGVDTKHTVPSSFSKRFSKLKQRRMVIAATTNQTTVKRTKDKEIDQPTSSTTLDSKDRSRKRQFTKQRQDEARLANLNEYMPQAFGIFESGNMNKKSRIEENLDEALKAKDFDRAQEISDKMTREKFENQVQGALEAQKYAKVLHEKDEKRKRKQRKKLNWAFGHKERWETKGNM</sequence>
<dbReference type="PANTHER" id="PTHR14386:SF2">
    <property type="entry name" value="PROTEIN FAM204A"/>
    <property type="match status" value="1"/>
</dbReference>
<dbReference type="RefSeq" id="XP_066928558.1">
    <property type="nucleotide sequence ID" value="XM_067072457.1"/>
</dbReference>
<dbReference type="OrthoDB" id="2418792at2759"/>
<dbReference type="EnsemblMetazoa" id="CLYHEMT020604.1">
    <property type="protein sequence ID" value="CLYHEMP020604.1"/>
    <property type="gene ID" value="CLYHEMG020604"/>
</dbReference>
<dbReference type="AlphaFoldDB" id="A0A7M5XC82"/>
<organism evidence="2 3">
    <name type="scientific">Clytia hemisphaerica</name>
    <dbReference type="NCBI Taxonomy" id="252671"/>
    <lineage>
        <taxon>Eukaryota</taxon>
        <taxon>Metazoa</taxon>
        <taxon>Cnidaria</taxon>
        <taxon>Hydrozoa</taxon>
        <taxon>Hydroidolina</taxon>
        <taxon>Leptothecata</taxon>
        <taxon>Obeliida</taxon>
        <taxon>Clytiidae</taxon>
        <taxon>Clytia</taxon>
    </lineage>
</organism>
<evidence type="ECO:0000313" key="2">
    <source>
        <dbReference type="EnsemblMetazoa" id="CLYHEMP020604.1"/>
    </source>
</evidence>
<reference evidence="2" key="1">
    <citation type="submission" date="2021-01" db="UniProtKB">
        <authorList>
            <consortium name="EnsemblMetazoa"/>
        </authorList>
    </citation>
    <scope>IDENTIFICATION</scope>
</reference>
<evidence type="ECO:0000313" key="3">
    <source>
        <dbReference type="Proteomes" id="UP000594262"/>
    </source>
</evidence>
<feature type="region of interest" description="Disordered" evidence="1">
    <location>
        <begin position="99"/>
        <end position="140"/>
    </location>
</feature>
<dbReference type="PANTHER" id="PTHR14386">
    <property type="entry name" value="PROTEIN FAM204A"/>
    <property type="match status" value="1"/>
</dbReference>
<feature type="compositionally biased region" description="Low complexity" evidence="1">
    <location>
        <begin position="7"/>
        <end position="22"/>
    </location>
</feature>
<accession>A0A7M5XC82</accession>
<name>A0A7M5XC82_9CNID</name>